<evidence type="ECO:0000256" key="3">
    <source>
        <dbReference type="ARBA" id="ARBA00023128"/>
    </source>
</evidence>
<feature type="disulfide bond" evidence="5">
    <location>
        <begin position="28"/>
        <end position="59"/>
    </location>
</feature>
<feature type="disulfide bond" evidence="5">
    <location>
        <begin position="38"/>
        <end position="49"/>
    </location>
</feature>
<dbReference type="EMBL" id="HBUF01514048">
    <property type="protein sequence ID" value="CAG6747385.1"/>
    <property type="molecule type" value="Transcribed_RNA"/>
</dbReference>
<accession>A0A8D8ZIA9</accession>
<organism evidence="7">
    <name type="scientific">Cacopsylla melanoneura</name>
    <dbReference type="NCBI Taxonomy" id="428564"/>
    <lineage>
        <taxon>Eukaryota</taxon>
        <taxon>Metazoa</taxon>
        <taxon>Ecdysozoa</taxon>
        <taxon>Arthropoda</taxon>
        <taxon>Hexapoda</taxon>
        <taxon>Insecta</taxon>
        <taxon>Pterygota</taxon>
        <taxon>Neoptera</taxon>
        <taxon>Paraneoptera</taxon>
        <taxon>Hemiptera</taxon>
        <taxon>Sternorrhyncha</taxon>
        <taxon>Psylloidea</taxon>
        <taxon>Psyllidae</taxon>
        <taxon>Psyllinae</taxon>
        <taxon>Cacopsylla</taxon>
    </lineage>
</organism>
<dbReference type="GO" id="GO:0005739">
    <property type="term" value="C:mitochondrion"/>
    <property type="evidence" value="ECO:0007669"/>
    <property type="project" value="UniProtKB-SubCell"/>
</dbReference>
<feature type="disulfide bond" evidence="5">
    <location>
        <begin position="60"/>
        <end position="70"/>
    </location>
</feature>
<evidence type="ECO:0000256" key="6">
    <source>
        <dbReference type="SAM" id="MobiDB-lite"/>
    </source>
</evidence>
<feature type="region of interest" description="Disordered" evidence="6">
    <location>
        <begin position="90"/>
        <end position="111"/>
    </location>
</feature>
<protein>
    <submittedName>
        <fullName evidence="7">Uncharacterized protein</fullName>
    </submittedName>
</protein>
<evidence type="ECO:0000256" key="2">
    <source>
        <dbReference type="ARBA" id="ARBA00009858"/>
    </source>
</evidence>
<dbReference type="Pfam" id="PF08991">
    <property type="entry name" value="CMC4"/>
    <property type="match status" value="1"/>
</dbReference>
<comment type="subcellular location">
    <subcellularLocation>
        <location evidence="1">Mitochondrion</location>
    </subcellularLocation>
</comment>
<dbReference type="PANTHER" id="PTHR15590">
    <property type="entry name" value="CX9C MOTIF-CONTAINING PROTEIN 4"/>
    <property type="match status" value="1"/>
</dbReference>
<dbReference type="InterPro" id="IPR009069">
    <property type="entry name" value="Cys_alpha_HP_mot_SF"/>
</dbReference>
<evidence type="ECO:0000256" key="4">
    <source>
        <dbReference type="ARBA" id="ARBA00023157"/>
    </source>
</evidence>
<dbReference type="SUPFAM" id="SSF47072">
    <property type="entry name" value="Cysteine alpha-hairpin motif"/>
    <property type="match status" value="1"/>
</dbReference>
<evidence type="ECO:0000256" key="1">
    <source>
        <dbReference type="ARBA" id="ARBA00004173"/>
    </source>
</evidence>
<dbReference type="InterPro" id="IPR027179">
    <property type="entry name" value="CMC4"/>
</dbReference>
<feature type="compositionally biased region" description="Low complexity" evidence="6">
    <location>
        <begin position="92"/>
        <end position="104"/>
    </location>
</feature>
<name>A0A8D8ZIA9_9HEMI</name>
<dbReference type="PANTHER" id="PTHR15590:SF0">
    <property type="entry name" value="CX9C MOTIF-CONTAINING PROTEIN 4"/>
    <property type="match status" value="1"/>
</dbReference>
<keyword evidence="4 5" id="KW-1015">Disulfide bond</keyword>
<dbReference type="AlphaFoldDB" id="A0A8D8ZIA9"/>
<evidence type="ECO:0000313" key="7">
    <source>
        <dbReference type="EMBL" id="CAG6747385.1"/>
    </source>
</evidence>
<keyword evidence="3" id="KW-0496">Mitochondrion</keyword>
<dbReference type="Gene3D" id="1.10.287.1130">
    <property type="entry name" value="CytochromE C oxidase copper chaperone"/>
    <property type="match status" value="1"/>
</dbReference>
<comment type="similarity">
    <text evidence="2">Belongs to the CMC4 family.</text>
</comment>
<proteinExistence type="inferred from homology"/>
<reference evidence="7" key="1">
    <citation type="submission" date="2021-05" db="EMBL/GenBank/DDBJ databases">
        <authorList>
            <person name="Alioto T."/>
            <person name="Alioto T."/>
            <person name="Gomez Garrido J."/>
        </authorList>
    </citation>
    <scope>NUCLEOTIDE SEQUENCE</scope>
</reference>
<sequence>MFNGLFFDDKTMNINRSRKRDAVQNDPCKKHVCDLQKCLNVQNFQEERCKHCFSHLGFCCQKFGDKSFVCSGMKHLIPEENVVVKDNLMKGSQESQTESSSTTSKNYYGLF</sequence>
<evidence type="ECO:0000256" key="5">
    <source>
        <dbReference type="PIRSR" id="PIRSR627179-50"/>
    </source>
</evidence>